<organism evidence="3 4">
    <name type="scientific">Hortaea werneckii</name>
    <name type="common">Black yeast</name>
    <name type="synonym">Cladosporium werneckii</name>
    <dbReference type="NCBI Taxonomy" id="91943"/>
    <lineage>
        <taxon>Eukaryota</taxon>
        <taxon>Fungi</taxon>
        <taxon>Dikarya</taxon>
        <taxon>Ascomycota</taxon>
        <taxon>Pezizomycotina</taxon>
        <taxon>Dothideomycetes</taxon>
        <taxon>Dothideomycetidae</taxon>
        <taxon>Mycosphaerellales</taxon>
        <taxon>Teratosphaeriaceae</taxon>
        <taxon>Hortaea</taxon>
    </lineage>
</organism>
<dbReference type="AlphaFoldDB" id="A0A3M6YAL6"/>
<comment type="caution">
    <text evidence="3">The sequence shown here is derived from an EMBL/GenBank/DDBJ whole genome shotgun (WGS) entry which is preliminary data.</text>
</comment>
<accession>A0A3M6YAL6</accession>
<proteinExistence type="predicted"/>
<feature type="compositionally biased region" description="Acidic residues" evidence="1">
    <location>
        <begin position="369"/>
        <end position="410"/>
    </location>
</feature>
<evidence type="ECO:0000256" key="1">
    <source>
        <dbReference type="SAM" id="MobiDB-lite"/>
    </source>
</evidence>
<feature type="compositionally biased region" description="Polar residues" evidence="1">
    <location>
        <begin position="21"/>
        <end position="32"/>
    </location>
</feature>
<feature type="region of interest" description="Disordered" evidence="1">
    <location>
        <begin position="21"/>
        <end position="80"/>
    </location>
</feature>
<feature type="region of interest" description="Disordered" evidence="1">
    <location>
        <begin position="244"/>
        <end position="419"/>
    </location>
</feature>
<feature type="compositionally biased region" description="Polar residues" evidence="1">
    <location>
        <begin position="46"/>
        <end position="65"/>
    </location>
</feature>
<sequence length="556" mass="63044">MSRFAGSMFFGGTGLVETSVHCDNTADNSTPLHPQLEESEADQNPFVGTSQAEETSRQRSPTPSATGHKGPKRVRVQGGKAAVPKRIVADYDSDDGRIITLKQQGYSDEYVAQRLMDEGRVRYVPKTVGSRWLRLRKALQEAEDEKLDDELSDWHVGEDDELESVEKVVDEKYKLEVQKVYERKWREVAAVLAEKLRKRKFTAKACKERFEAVKAGNALKAIELDSDQEGRKLLREDRIAANKARRAEQAAEAQRLEDEKQRKQEARQAEHHEKEKERAQKIKERQSVKKIEAELKEARKREKERSRLAKQAKIAQAKAEEEWKKQLRKAEAELYRTLTGKRMQPPPLNAPAAGNRKSKRTVKKSAMYQDEDDTEDDDFGGSSDDEDEEYGDGEESEDEVSAQEENDDETPVATKAIQPTKPVAPAVKAAVTKETLLNARSIMSDAELNALLFERGLPRRSTDESHPEVVARLAEADEAVTTVELTKLLSKYFDKGKGSKKAKVRRLQEHNAYNSEAGLDGVRSTDPDFSEELSWVYRRWRGSDGGCSCLMRFRFQ</sequence>
<name>A0A3M6YAL6_HORWE</name>
<gene>
    <name evidence="3" type="ORF">D0868_09252</name>
</gene>
<feature type="compositionally biased region" description="Basic and acidic residues" evidence="1">
    <location>
        <begin position="318"/>
        <end position="334"/>
    </location>
</feature>
<dbReference type="Proteomes" id="UP000282582">
    <property type="component" value="Unassembled WGS sequence"/>
</dbReference>
<protein>
    <recommendedName>
        <fullName evidence="2">DUF7626 domain-containing protein</fullName>
    </recommendedName>
</protein>
<reference evidence="3 4" key="1">
    <citation type="journal article" date="2018" name="BMC Genomics">
        <title>Genomic evidence for intraspecific hybridization in a clonal and extremely halotolerant yeast.</title>
        <authorList>
            <person name="Gostincar C."/>
            <person name="Stajich J.E."/>
            <person name="Zupancic J."/>
            <person name="Zalar P."/>
            <person name="Gunde-Cimerman N."/>
        </authorList>
    </citation>
    <scope>NUCLEOTIDE SEQUENCE [LARGE SCALE GENOMIC DNA]</scope>
    <source>
        <strain evidence="3 4">EXF-6654</strain>
    </source>
</reference>
<feature type="compositionally biased region" description="Basic and acidic residues" evidence="1">
    <location>
        <begin position="244"/>
        <end position="307"/>
    </location>
</feature>
<dbReference type="EMBL" id="QWIK01000872">
    <property type="protein sequence ID" value="RMX99982.1"/>
    <property type="molecule type" value="Genomic_DNA"/>
</dbReference>
<feature type="domain" description="DUF7626" evidence="2">
    <location>
        <begin position="90"/>
        <end position="144"/>
    </location>
</feature>
<evidence type="ECO:0000313" key="3">
    <source>
        <dbReference type="EMBL" id="RMX99982.1"/>
    </source>
</evidence>
<evidence type="ECO:0000313" key="4">
    <source>
        <dbReference type="Proteomes" id="UP000282582"/>
    </source>
</evidence>
<dbReference type="Pfam" id="PF24625">
    <property type="entry name" value="DUF7626"/>
    <property type="match status" value="1"/>
</dbReference>
<evidence type="ECO:0000259" key="2">
    <source>
        <dbReference type="Pfam" id="PF24625"/>
    </source>
</evidence>
<dbReference type="InterPro" id="IPR056043">
    <property type="entry name" value="DUF7626"/>
</dbReference>